<comment type="caution">
    <text evidence="4">The sequence shown here is derived from an EMBL/GenBank/DDBJ whole genome shotgun (WGS) entry which is preliminary data.</text>
</comment>
<dbReference type="EMBL" id="BARS01047321">
    <property type="protein sequence ID" value="GAG38778.1"/>
    <property type="molecule type" value="Genomic_DNA"/>
</dbReference>
<dbReference type="GO" id="GO:0030246">
    <property type="term" value="F:carbohydrate binding"/>
    <property type="evidence" value="ECO:0007669"/>
    <property type="project" value="InterPro"/>
</dbReference>
<dbReference type="Pfam" id="PF13432">
    <property type="entry name" value="TPR_16"/>
    <property type="match status" value="1"/>
</dbReference>
<evidence type="ECO:0000313" key="4">
    <source>
        <dbReference type="EMBL" id="GAG38778.1"/>
    </source>
</evidence>
<gene>
    <name evidence="4" type="ORF">S01H1_71096</name>
</gene>
<dbReference type="InterPro" id="IPR019734">
    <property type="entry name" value="TPR_rpt"/>
</dbReference>
<organism evidence="4">
    <name type="scientific">marine sediment metagenome</name>
    <dbReference type="NCBI Taxonomy" id="412755"/>
    <lineage>
        <taxon>unclassified sequences</taxon>
        <taxon>metagenomes</taxon>
        <taxon>ecological metagenomes</taxon>
    </lineage>
</organism>
<dbReference type="Gene3D" id="1.25.40.10">
    <property type="entry name" value="Tetratricopeptide repeat domain"/>
    <property type="match status" value="1"/>
</dbReference>
<protein>
    <submittedName>
        <fullName evidence="4">Uncharacterized protein</fullName>
    </submittedName>
</protein>
<keyword evidence="1" id="KW-0677">Repeat</keyword>
<dbReference type="PANTHER" id="PTHR45586:SF1">
    <property type="entry name" value="LIPOPOLYSACCHARIDE ASSEMBLY PROTEIN B"/>
    <property type="match status" value="1"/>
</dbReference>
<feature type="non-terminal residue" evidence="4">
    <location>
        <position position="220"/>
    </location>
</feature>
<reference evidence="4" key="1">
    <citation type="journal article" date="2014" name="Front. Microbiol.">
        <title>High frequency of phylogenetically diverse reductive dehalogenase-homologous genes in deep subseafloor sedimentary metagenomes.</title>
        <authorList>
            <person name="Kawai M."/>
            <person name="Futagami T."/>
            <person name="Toyoda A."/>
            <person name="Takaki Y."/>
            <person name="Nishi S."/>
            <person name="Hori S."/>
            <person name="Arai W."/>
            <person name="Tsubouchi T."/>
            <person name="Morono Y."/>
            <person name="Uchiyama I."/>
            <person name="Ito T."/>
            <person name="Fujiyama A."/>
            <person name="Inagaki F."/>
            <person name="Takami H."/>
        </authorList>
    </citation>
    <scope>NUCLEOTIDE SEQUENCE</scope>
    <source>
        <strain evidence="4">Expedition CK06-06</strain>
    </source>
</reference>
<keyword evidence="2" id="KW-0802">TPR repeat</keyword>
<keyword evidence="3" id="KW-0812">Transmembrane</keyword>
<dbReference type="Pfam" id="PF13181">
    <property type="entry name" value="TPR_8"/>
    <property type="match status" value="1"/>
</dbReference>
<dbReference type="PANTHER" id="PTHR45586">
    <property type="entry name" value="TPR REPEAT-CONTAINING PROTEIN PA4667"/>
    <property type="match status" value="1"/>
</dbReference>
<dbReference type="AlphaFoldDB" id="X0XQ35"/>
<dbReference type="Gene3D" id="2.60.40.1120">
    <property type="entry name" value="Carboxypeptidase-like, regulatory domain"/>
    <property type="match status" value="1"/>
</dbReference>
<evidence type="ECO:0000256" key="2">
    <source>
        <dbReference type="ARBA" id="ARBA00022803"/>
    </source>
</evidence>
<sequence>MKKPATIINVTIMFISMIVMINSSLLYSQIFAIANGTVKSEDGKPIKGVKVILIFSEDGTKYELTTDKKGRWRKASMRSGTWTIGFMAEGYEPQNFNVTLSAIKKNPPIDVKLIPIPKSRLIKGDALYQQKKYDEALKEYQRILAENQDLYQVYNKIGLCYYRLNDIENAVEAFKLMLEKEPQSQDTLINLSAIYFEKGDLEEGMKYFKQLDEKSLEDPS</sequence>
<name>X0XQ35_9ZZZZ</name>
<evidence type="ECO:0000256" key="3">
    <source>
        <dbReference type="SAM" id="Phobius"/>
    </source>
</evidence>
<evidence type="ECO:0000256" key="1">
    <source>
        <dbReference type="ARBA" id="ARBA00022737"/>
    </source>
</evidence>
<dbReference type="InterPro" id="IPR013784">
    <property type="entry name" value="Carb-bd-like_fold"/>
</dbReference>
<dbReference type="SMART" id="SM00028">
    <property type="entry name" value="TPR"/>
    <property type="match status" value="2"/>
</dbReference>
<dbReference type="SUPFAM" id="SSF48452">
    <property type="entry name" value="TPR-like"/>
    <property type="match status" value="1"/>
</dbReference>
<dbReference type="Pfam" id="PF13620">
    <property type="entry name" value="CarboxypepD_reg"/>
    <property type="match status" value="1"/>
</dbReference>
<accession>X0XQ35</accession>
<keyword evidence="3" id="KW-1133">Transmembrane helix</keyword>
<dbReference type="PROSITE" id="PS50005">
    <property type="entry name" value="TPR"/>
    <property type="match status" value="2"/>
</dbReference>
<dbReference type="InterPro" id="IPR051012">
    <property type="entry name" value="CellSynth/LPSAsmb/PSIAsmb"/>
</dbReference>
<dbReference type="InterPro" id="IPR011990">
    <property type="entry name" value="TPR-like_helical_dom_sf"/>
</dbReference>
<proteinExistence type="predicted"/>
<keyword evidence="3" id="KW-0472">Membrane</keyword>
<feature type="transmembrane region" description="Helical" evidence="3">
    <location>
        <begin position="7"/>
        <end position="27"/>
    </location>
</feature>
<dbReference type="SUPFAM" id="SSF49452">
    <property type="entry name" value="Starch-binding domain-like"/>
    <property type="match status" value="1"/>
</dbReference>